<dbReference type="Proteomes" id="UP001347796">
    <property type="component" value="Unassembled WGS sequence"/>
</dbReference>
<name>A0AAN8IYB4_PATCE</name>
<sequence>MDTGKKRGPGRGESPHKRKKLKIKMQTSTKDVVSDSSGESIEKKKLSKEDAIGGEIWKKRRSERGEPKKKKNKLKILKRRESTKYDTCEDSMDPEKFGDPENKEVADFGNEDVSDSVKGTVDLEKDSSIEKKTVSKKGACDGDLIKKKKGACGKDSIEKKKWVKESGHGDPELLFFDFETTDLSRDSHIIHIGAVRGKEEFEKYVRPKRPISFEASQVNGITYKDGVMRRCGEEVHCVGIKRALKQFRLFISANKKGSILVGHYIKNFACKVLYHAVFGNKLMKQFLSVIKGCIDIYYVFKKVYKKHDGHSLDKLHERHFDTPRAQPHDALSDAQLIKKLYELIKSNPETQKSLFSWKSVVCVCSLQPLVRNNILSQYMAGKLAKIGLEYGDLLKAHKHPSSGGISLLFSEKVGENRKPRVTNKKAIIKQVSDYFDKTYKASSTDRAHTRANTQAQ</sequence>
<keyword evidence="3" id="KW-0269">Exonuclease</keyword>
<dbReference type="SUPFAM" id="SSF53098">
    <property type="entry name" value="Ribonuclease H-like"/>
    <property type="match status" value="1"/>
</dbReference>
<keyword evidence="2" id="KW-0378">Hydrolase</keyword>
<dbReference type="Pfam" id="PF25244">
    <property type="entry name" value="PML_C"/>
    <property type="match status" value="1"/>
</dbReference>
<proteinExistence type="predicted"/>
<feature type="compositionally biased region" description="Basic residues" evidence="4">
    <location>
        <begin position="58"/>
        <end position="78"/>
    </location>
</feature>
<feature type="domain" description="Exonuclease" evidence="5">
    <location>
        <begin position="172"/>
        <end position="350"/>
    </location>
</feature>
<keyword evidence="1" id="KW-0540">Nuclease</keyword>
<comment type="caution">
    <text evidence="6">The sequence shown here is derived from an EMBL/GenBank/DDBJ whole genome shotgun (WGS) entry which is preliminary data.</text>
</comment>
<feature type="region of interest" description="Disordered" evidence="4">
    <location>
        <begin position="1"/>
        <end position="107"/>
    </location>
</feature>
<dbReference type="InterPro" id="IPR012337">
    <property type="entry name" value="RNaseH-like_sf"/>
</dbReference>
<evidence type="ECO:0000256" key="1">
    <source>
        <dbReference type="ARBA" id="ARBA00022722"/>
    </source>
</evidence>
<dbReference type="PANTHER" id="PTHR30231:SF4">
    <property type="entry name" value="PROTEIN NEN2"/>
    <property type="match status" value="1"/>
</dbReference>
<evidence type="ECO:0000256" key="4">
    <source>
        <dbReference type="SAM" id="MobiDB-lite"/>
    </source>
</evidence>
<dbReference type="GO" id="GO:0008408">
    <property type="term" value="F:3'-5' exonuclease activity"/>
    <property type="evidence" value="ECO:0007669"/>
    <property type="project" value="TreeGrafter"/>
</dbReference>
<dbReference type="EMBL" id="JAZGQO010000015">
    <property type="protein sequence ID" value="KAK6169065.1"/>
    <property type="molecule type" value="Genomic_DNA"/>
</dbReference>
<dbReference type="AlphaFoldDB" id="A0AAN8IYB4"/>
<dbReference type="SMART" id="SM00479">
    <property type="entry name" value="EXOIII"/>
    <property type="match status" value="1"/>
</dbReference>
<feature type="compositionally biased region" description="Basic and acidic residues" evidence="4">
    <location>
        <begin position="40"/>
        <end position="51"/>
    </location>
</feature>
<dbReference type="InterPro" id="IPR036397">
    <property type="entry name" value="RNaseH_sf"/>
</dbReference>
<reference evidence="6 7" key="1">
    <citation type="submission" date="2024-01" db="EMBL/GenBank/DDBJ databases">
        <title>The genome of the rayed Mediterranean limpet Patella caerulea (Linnaeus, 1758).</title>
        <authorList>
            <person name="Anh-Thu Weber A."/>
            <person name="Halstead-Nussloch G."/>
        </authorList>
    </citation>
    <scope>NUCLEOTIDE SEQUENCE [LARGE SCALE GENOMIC DNA]</scope>
    <source>
        <strain evidence="6">AATW-2023a</strain>
        <tissue evidence="6">Whole specimen</tissue>
    </source>
</reference>
<dbReference type="GO" id="GO:0005829">
    <property type="term" value="C:cytosol"/>
    <property type="evidence" value="ECO:0007669"/>
    <property type="project" value="TreeGrafter"/>
</dbReference>
<dbReference type="InterPro" id="IPR057617">
    <property type="entry name" value="PML_C"/>
</dbReference>
<evidence type="ECO:0000313" key="6">
    <source>
        <dbReference type="EMBL" id="KAK6169065.1"/>
    </source>
</evidence>
<accession>A0AAN8IYB4</accession>
<dbReference type="Gene3D" id="3.30.420.10">
    <property type="entry name" value="Ribonuclease H-like superfamily/Ribonuclease H"/>
    <property type="match status" value="1"/>
</dbReference>
<dbReference type="CDD" id="cd06127">
    <property type="entry name" value="DEDDh"/>
    <property type="match status" value="1"/>
</dbReference>
<evidence type="ECO:0000313" key="7">
    <source>
        <dbReference type="Proteomes" id="UP001347796"/>
    </source>
</evidence>
<dbReference type="PANTHER" id="PTHR30231">
    <property type="entry name" value="DNA POLYMERASE III SUBUNIT EPSILON"/>
    <property type="match status" value="1"/>
</dbReference>
<dbReference type="GO" id="GO:0003676">
    <property type="term" value="F:nucleic acid binding"/>
    <property type="evidence" value="ECO:0007669"/>
    <property type="project" value="InterPro"/>
</dbReference>
<dbReference type="InterPro" id="IPR013520">
    <property type="entry name" value="Ribonucl_H"/>
</dbReference>
<organism evidence="6 7">
    <name type="scientific">Patella caerulea</name>
    <name type="common">Rayed Mediterranean limpet</name>
    <dbReference type="NCBI Taxonomy" id="87958"/>
    <lineage>
        <taxon>Eukaryota</taxon>
        <taxon>Metazoa</taxon>
        <taxon>Spiralia</taxon>
        <taxon>Lophotrochozoa</taxon>
        <taxon>Mollusca</taxon>
        <taxon>Gastropoda</taxon>
        <taxon>Patellogastropoda</taxon>
        <taxon>Patelloidea</taxon>
        <taxon>Patellidae</taxon>
        <taxon>Patella</taxon>
    </lineage>
</organism>
<evidence type="ECO:0000256" key="3">
    <source>
        <dbReference type="ARBA" id="ARBA00022839"/>
    </source>
</evidence>
<evidence type="ECO:0000259" key="5">
    <source>
        <dbReference type="SMART" id="SM00479"/>
    </source>
</evidence>
<gene>
    <name evidence="6" type="ORF">SNE40_020188</name>
</gene>
<feature type="compositionally biased region" description="Basic and acidic residues" evidence="4">
    <location>
        <begin position="79"/>
        <end position="106"/>
    </location>
</feature>
<evidence type="ECO:0000256" key="2">
    <source>
        <dbReference type="ARBA" id="ARBA00022801"/>
    </source>
</evidence>
<dbReference type="Pfam" id="PF00929">
    <property type="entry name" value="RNase_T"/>
    <property type="match status" value="1"/>
</dbReference>
<protein>
    <recommendedName>
        <fullName evidence="5">Exonuclease domain-containing protein</fullName>
    </recommendedName>
</protein>
<feature type="compositionally biased region" description="Polar residues" evidence="4">
    <location>
        <begin position="25"/>
        <end position="39"/>
    </location>
</feature>
<keyword evidence="7" id="KW-1185">Reference proteome</keyword>